<dbReference type="RefSeq" id="YP_008051911.1">
    <property type="nucleotide sequence ID" value="NC_021308.1"/>
</dbReference>
<dbReference type="EMBL" id="KC661275">
    <property type="protein sequence ID" value="AGK87538.1"/>
    <property type="molecule type" value="Genomic_DNA"/>
</dbReference>
<evidence type="ECO:0000313" key="2">
    <source>
        <dbReference type="Proteomes" id="UP000013551"/>
    </source>
</evidence>
<keyword evidence="2" id="KW-1185">Reference proteome</keyword>
<sequence>MHHYLDMIREFYTFDRDSIVVSDGPRGFIRFTNRPGRTPSYRQEHI</sequence>
<dbReference type="GeneID" id="16213920"/>
<dbReference type="Proteomes" id="UP000013551">
    <property type="component" value="Segment"/>
</dbReference>
<proteinExistence type="predicted"/>
<name>R4JEY1_9CAUD</name>
<accession>R4JEY1</accession>
<dbReference type="OrthoDB" id="28885at10239"/>
<dbReference type="KEGG" id="vg:16213920"/>
<evidence type="ECO:0000313" key="1">
    <source>
        <dbReference type="EMBL" id="AGK87538.1"/>
    </source>
</evidence>
<reference evidence="1 2" key="1">
    <citation type="submission" date="2013-02" db="EMBL/GenBank/DDBJ databases">
        <authorList>
            <person name="Balish M.F."/>
            <person name="Klepek H.N."/>
            <person name="Ahler R.M."/>
            <person name="Blakely T.M."/>
            <person name="Deihs M.E."/>
            <person name="Goebel E.J."/>
            <person name="Hausmann S.M."/>
            <person name="Henry C.A."/>
            <person name="Hoogendoorn J."/>
            <person name="Jeffers A.C."/>
            <person name="Light M.E."/>
            <person name="McCurdy K.A."/>
            <person name="Mize D.S."/>
            <person name="Moore C.R."/>
            <person name="Nestor P.M."/>
            <person name="Relko L.M."/>
            <person name="Brzoska R.M."/>
            <person name="Ream D.C."/>
            <person name="Actis L.A."/>
            <person name="Friedberg I."/>
            <person name="Janssen G.R."/>
            <person name="Bradley K.W."/>
            <person name="Khaja R."/>
            <person name="Lewis M.F."/>
            <person name="Barker L.P."/>
            <person name="Asai D.J."/>
            <person name="Bowman C.A."/>
            <person name="Russell D.A."/>
            <person name="Pope W.H."/>
            <person name="Jacobs-Sera D."/>
            <person name="Hendrix R.W."/>
            <person name="Hatfull G.F."/>
        </authorList>
    </citation>
    <scope>NUCLEOTIDE SEQUENCE [LARGE SCALE GENOMIC DNA]</scope>
</reference>
<gene>
    <name evidence="1" type="primary">59</name>
    <name evidence="1" type="ORF">PBI_HINDER_59</name>
</gene>
<organism evidence="1 2">
    <name type="scientific">Mycobacterium phage HINdeR</name>
    <dbReference type="NCBI Taxonomy" id="1327770"/>
    <lineage>
        <taxon>Viruses</taxon>
        <taxon>Duplodnaviria</taxon>
        <taxon>Heunggongvirae</taxon>
        <taxon>Uroviricota</taxon>
        <taxon>Caudoviricetes</taxon>
        <taxon>Timshelvirus</taxon>
        <taxon>Timshelvirus HINdeR</taxon>
    </lineage>
</organism>
<protein>
    <submittedName>
        <fullName evidence="1">Uncharacterized protein</fullName>
    </submittedName>
</protein>